<dbReference type="InterPro" id="IPR018060">
    <property type="entry name" value="HTH_AraC"/>
</dbReference>
<dbReference type="RefSeq" id="WP_007476935.1">
    <property type="nucleotide sequence ID" value="NZ_KQ130613.1"/>
</dbReference>
<dbReference type="Pfam" id="PF12833">
    <property type="entry name" value="HTH_18"/>
    <property type="match status" value="1"/>
</dbReference>
<dbReference type="EMBL" id="AZHO01000011">
    <property type="protein sequence ID" value="KMT60179.1"/>
    <property type="molecule type" value="Genomic_DNA"/>
</dbReference>
<evidence type="ECO:0000313" key="5">
    <source>
        <dbReference type="EMBL" id="KMT60179.1"/>
    </source>
</evidence>
<keyword evidence="6" id="KW-1185">Reference proteome</keyword>
<keyword evidence="2" id="KW-0238">DNA-binding</keyword>
<proteinExistence type="predicted"/>
<evidence type="ECO:0000256" key="1">
    <source>
        <dbReference type="ARBA" id="ARBA00023015"/>
    </source>
</evidence>
<evidence type="ECO:0000256" key="2">
    <source>
        <dbReference type="ARBA" id="ARBA00023125"/>
    </source>
</evidence>
<gene>
    <name evidence="5" type="ORF">X560_1105</name>
</gene>
<dbReference type="PROSITE" id="PS01124">
    <property type="entry name" value="HTH_ARAC_FAMILY_2"/>
    <property type="match status" value="1"/>
</dbReference>
<dbReference type="Proteomes" id="UP000052258">
    <property type="component" value="Unassembled WGS sequence"/>
</dbReference>
<keyword evidence="1" id="KW-0805">Transcription regulation</keyword>
<organism evidence="5 6">
    <name type="scientific">Listeria fleischmannii 1991</name>
    <dbReference type="NCBI Taxonomy" id="1430899"/>
    <lineage>
        <taxon>Bacteria</taxon>
        <taxon>Bacillati</taxon>
        <taxon>Bacillota</taxon>
        <taxon>Bacilli</taxon>
        <taxon>Bacillales</taxon>
        <taxon>Listeriaceae</taxon>
        <taxon>Listeria</taxon>
    </lineage>
</organism>
<dbReference type="PANTHER" id="PTHR46796">
    <property type="entry name" value="HTH-TYPE TRANSCRIPTIONAL ACTIVATOR RHAS-RELATED"/>
    <property type="match status" value="1"/>
</dbReference>
<feature type="domain" description="HTH araC/xylS-type" evidence="4">
    <location>
        <begin position="163"/>
        <end position="262"/>
    </location>
</feature>
<dbReference type="PATRIC" id="fig|1430899.3.peg.1139"/>
<comment type="caution">
    <text evidence="5">The sequence shown here is derived from an EMBL/GenBank/DDBJ whole genome shotgun (WGS) entry which is preliminary data.</text>
</comment>
<dbReference type="InterPro" id="IPR050204">
    <property type="entry name" value="AraC_XylS_family_regulators"/>
</dbReference>
<dbReference type="Gene3D" id="1.10.10.60">
    <property type="entry name" value="Homeodomain-like"/>
    <property type="match status" value="1"/>
</dbReference>
<sequence length="274" mass="31672">MAKLNRFEPIIATPNRPGYIEFAPAASLEDSVRCFWMSKEDKNFPGNNWVIPDLCADIIFRIDRQTGRILEQFFVAPSDQLFLGKENPDGEFTFGMRFFMWEVSRFVRPGFRMAVNGVYDAEEAFEGFAELSRTKLAEATNVMEIKAILEQFFIQKEKLVRHDAFLNGIDFLLAEQNRNQDVVTHTAVSRRQLERLFKTNMGVTPKQAANLIRFQKVWRDIYFGKASSLADLAAKHAFVDQAHLTHQFKRYAGVTPFEMQQKFAKDVAFLQSKF</sequence>
<dbReference type="InterPro" id="IPR046532">
    <property type="entry name" value="DUF6597"/>
</dbReference>
<evidence type="ECO:0000259" key="4">
    <source>
        <dbReference type="PROSITE" id="PS01124"/>
    </source>
</evidence>
<dbReference type="OrthoDB" id="323290at2"/>
<reference evidence="5 6" key="1">
    <citation type="journal article" date="2015" name="Genome Biol. Evol.">
        <title>Comparative Genomics of Listeria Sensu Lato: Genus-Wide Differences in Evolutionary Dynamics and the Progressive Gain of Complex, Potentially Pathogenicity-Related Traits through Lateral Gene Transfer.</title>
        <authorList>
            <person name="Chiara M."/>
            <person name="Caruso M."/>
            <person name="D'Erchia A.M."/>
            <person name="Manzari C."/>
            <person name="Fraccalvieri R."/>
            <person name="Goffredo E."/>
            <person name="Latorre L."/>
            <person name="Miccolupo A."/>
            <person name="Padalino I."/>
            <person name="Santagada G."/>
            <person name="Chiocco D."/>
            <person name="Pesole G."/>
            <person name="Horner D.S."/>
            <person name="Parisi A."/>
        </authorList>
    </citation>
    <scope>NUCLEOTIDE SEQUENCE [LARGE SCALE GENOMIC DNA]</scope>
    <source>
        <strain evidence="5 6">1991</strain>
    </source>
</reference>
<evidence type="ECO:0000313" key="6">
    <source>
        <dbReference type="Proteomes" id="UP000052258"/>
    </source>
</evidence>
<dbReference type="Pfam" id="PF20240">
    <property type="entry name" value="DUF6597"/>
    <property type="match status" value="1"/>
</dbReference>
<dbReference type="PANTHER" id="PTHR46796:SF13">
    <property type="entry name" value="HTH-TYPE TRANSCRIPTIONAL ACTIVATOR RHAS"/>
    <property type="match status" value="1"/>
</dbReference>
<dbReference type="GO" id="GO:0043565">
    <property type="term" value="F:sequence-specific DNA binding"/>
    <property type="evidence" value="ECO:0007669"/>
    <property type="project" value="InterPro"/>
</dbReference>
<dbReference type="GO" id="GO:0003700">
    <property type="term" value="F:DNA-binding transcription factor activity"/>
    <property type="evidence" value="ECO:0007669"/>
    <property type="project" value="InterPro"/>
</dbReference>
<protein>
    <recommendedName>
        <fullName evidence="4">HTH araC/xylS-type domain-containing protein</fullName>
    </recommendedName>
</protein>
<dbReference type="SMART" id="SM00342">
    <property type="entry name" value="HTH_ARAC"/>
    <property type="match status" value="1"/>
</dbReference>
<keyword evidence="3" id="KW-0804">Transcription</keyword>
<accession>A0A0J8GGQ1</accession>
<evidence type="ECO:0000256" key="3">
    <source>
        <dbReference type="ARBA" id="ARBA00023163"/>
    </source>
</evidence>
<dbReference type="AlphaFoldDB" id="A0A0J8GGQ1"/>
<name>A0A0J8GGQ1_9LIST</name>